<feature type="region of interest" description="RNA gate" evidence="5">
    <location>
        <begin position="288"/>
        <end position="302"/>
    </location>
</feature>
<dbReference type="GO" id="GO:0033290">
    <property type="term" value="C:eukaryotic 48S preinitiation complex"/>
    <property type="evidence" value="ECO:0007669"/>
    <property type="project" value="UniProtKB-UniRule"/>
</dbReference>
<keyword evidence="1 5" id="KW-0963">Cytoplasm</keyword>
<keyword evidence="4 5" id="KW-0648">Protein biosynthesis</keyword>
<dbReference type="HAMAP" id="MF_03003">
    <property type="entry name" value="eIF3d"/>
    <property type="match status" value="1"/>
</dbReference>
<dbReference type="AlphaFoldDB" id="A0A6P4AT81"/>
<accession>A0A6P4AT81</accession>
<dbReference type="FunCoup" id="A0A6P4AT81">
    <property type="interactions" value="4300"/>
</dbReference>
<keyword evidence="3" id="KW-0694">RNA-binding</keyword>
<reference evidence="8" key="2">
    <citation type="submission" date="2025-08" db="UniProtKB">
        <authorList>
            <consortium name="RefSeq"/>
        </authorList>
    </citation>
    <scope>IDENTIFICATION</scope>
    <source>
        <tissue evidence="8">Seedling</tissue>
    </source>
</reference>
<evidence type="ECO:0000256" key="5">
    <source>
        <dbReference type="HAMAP-Rule" id="MF_03003"/>
    </source>
</evidence>
<dbReference type="PIRSF" id="PIRSF016281">
    <property type="entry name" value="EIF-3_zeta"/>
    <property type="match status" value="1"/>
</dbReference>
<comment type="domain">
    <text evidence="5">The RNA gate region regulates mRNA cap recognition to prevent promiscuous mRNA-binding before assembly of eif3d into the full eukaryotic translation initiation factor 3 (eIF-3) complex.</text>
</comment>
<evidence type="ECO:0000256" key="2">
    <source>
        <dbReference type="ARBA" id="ARBA00022540"/>
    </source>
</evidence>
<dbReference type="PANTHER" id="PTHR12399">
    <property type="entry name" value="EUKARYOTIC TRANSLATION INITIATION FACTOR 3 SUBUNIT 7"/>
    <property type="match status" value="1"/>
</dbReference>
<gene>
    <name evidence="8" type="primary">LOC107424068</name>
</gene>
<feature type="compositionally biased region" description="Basic and acidic residues" evidence="6">
    <location>
        <begin position="554"/>
        <end position="568"/>
    </location>
</feature>
<comment type="subcellular location">
    <subcellularLocation>
        <location evidence="5">Cytoplasm</location>
    </subcellularLocation>
</comment>
<feature type="compositionally biased region" description="Basic and acidic residues" evidence="6">
    <location>
        <begin position="119"/>
        <end position="137"/>
    </location>
</feature>
<evidence type="ECO:0000313" key="8">
    <source>
        <dbReference type="RefSeq" id="XP_015889248.1"/>
    </source>
</evidence>
<dbReference type="GeneID" id="107424068"/>
<feature type="compositionally biased region" description="Polar residues" evidence="6">
    <location>
        <begin position="59"/>
        <end position="71"/>
    </location>
</feature>
<dbReference type="GO" id="GO:0003743">
    <property type="term" value="F:translation initiation factor activity"/>
    <property type="evidence" value="ECO:0007669"/>
    <property type="project" value="UniProtKB-UniRule"/>
</dbReference>
<dbReference type="GO" id="GO:0002191">
    <property type="term" value="P:cap-dependent translational initiation"/>
    <property type="evidence" value="ECO:0007669"/>
    <property type="project" value="UniProtKB-UniRule"/>
</dbReference>
<keyword evidence="7" id="KW-1185">Reference proteome</keyword>
<keyword evidence="2 5" id="KW-0396">Initiation factor</keyword>
<evidence type="ECO:0000313" key="7">
    <source>
        <dbReference type="Proteomes" id="UP001652623"/>
    </source>
</evidence>
<dbReference type="PANTHER" id="PTHR12399:SF3">
    <property type="entry name" value="EUKARYOTIC TRANSLATION INITIATION FACTOR 3 SUBUNIT D"/>
    <property type="match status" value="1"/>
</dbReference>
<proteinExistence type="inferred from homology"/>
<comment type="similarity">
    <text evidence="5">Belongs to the eIF-3 subunit D family.</text>
</comment>
<evidence type="ECO:0000256" key="6">
    <source>
        <dbReference type="SAM" id="MobiDB-lite"/>
    </source>
</evidence>
<feature type="compositionally biased region" description="Acidic residues" evidence="6">
    <location>
        <begin position="528"/>
        <end position="539"/>
    </location>
</feature>
<sequence length="568" mass="64752">MVGGFEVGAVPFNPDGWGPPEATTTTTTAATTSNLPLNVPFAPFSRSDKLGRIADWTRTFNNPTRSKNPSDSVFDFTNDESFPASADDDSSFRLVDGKPPPRPKFGPKWRSHQQRQLPQRRDEEVEARKREAEKERARRDRLYNLNRSNVNMPRREAAVFKSSVDIQPEWNMLDQIPFSTFSKLSFSVPEPEDLLLCGGLEFYDRSYDRITPKNERRLERFKNRNFFKVTTTDDPVIRRLANEDKATVFATDTILSTLMCAPRSVYSWDIVIQRVGNKLFFDKRDGSQLDLLSVHETSQEPLPEAKDDINSAYSLSVEAAYINQNFSQQVLIRDGNKVTFDEPNPFANEGEEVASVAYRYRRWKLDDDMYLVARCEVQSVVEVNKQRSFLTLNALNEFDPKYSGVDWRQKLETQRGAVLATELKNNANKLAKWTAQALLASADLMKLGYVSRVHPRDHFNHVILAVVGYKPREFAGQINLNTSNMWGIVKSIVDLCMKLNEGKYVLVKDPSKPQVRIYEVPADAFENDYVEEPLPEEEQVQPPTENADVAEANPAEKETEDKQIDAQA</sequence>
<feature type="region of interest" description="Disordered" evidence="6">
    <location>
        <begin position="528"/>
        <end position="568"/>
    </location>
</feature>
<organism evidence="7 8">
    <name type="scientific">Ziziphus jujuba</name>
    <name type="common">Chinese jujube</name>
    <name type="synonym">Ziziphus sativa</name>
    <dbReference type="NCBI Taxonomy" id="326968"/>
    <lineage>
        <taxon>Eukaryota</taxon>
        <taxon>Viridiplantae</taxon>
        <taxon>Streptophyta</taxon>
        <taxon>Embryophyta</taxon>
        <taxon>Tracheophyta</taxon>
        <taxon>Spermatophyta</taxon>
        <taxon>Magnoliopsida</taxon>
        <taxon>eudicotyledons</taxon>
        <taxon>Gunneridae</taxon>
        <taxon>Pentapetalae</taxon>
        <taxon>rosids</taxon>
        <taxon>fabids</taxon>
        <taxon>Rosales</taxon>
        <taxon>Rhamnaceae</taxon>
        <taxon>Paliureae</taxon>
        <taxon>Ziziphus</taxon>
    </lineage>
</organism>
<comment type="subunit">
    <text evidence="5">Component of the eukaryotic translation initiation factor 3 (eIF-3) complex.</text>
</comment>
<dbReference type="GO" id="GO:0001732">
    <property type="term" value="P:formation of cytoplasmic translation initiation complex"/>
    <property type="evidence" value="ECO:0007669"/>
    <property type="project" value="UniProtKB-UniRule"/>
</dbReference>
<feature type="region of interest" description="Disordered" evidence="6">
    <location>
        <begin position="59"/>
        <end position="137"/>
    </location>
</feature>
<dbReference type="InParanoid" id="A0A6P4AT81"/>
<evidence type="ECO:0000256" key="1">
    <source>
        <dbReference type="ARBA" id="ARBA00022490"/>
    </source>
</evidence>
<dbReference type="GO" id="GO:0005852">
    <property type="term" value="C:eukaryotic translation initiation factor 3 complex"/>
    <property type="evidence" value="ECO:0007669"/>
    <property type="project" value="UniProtKB-UniRule"/>
</dbReference>
<dbReference type="SMR" id="A0A6P4AT81"/>
<dbReference type="Pfam" id="PF05091">
    <property type="entry name" value="eIF-3_zeta"/>
    <property type="match status" value="1"/>
</dbReference>
<dbReference type="Proteomes" id="UP001652623">
    <property type="component" value="Chromosome 1"/>
</dbReference>
<dbReference type="KEGG" id="zju:107424068"/>
<protein>
    <recommendedName>
        <fullName evidence="5">Eukaryotic translation initiation factor 3 subunit D</fullName>
        <shortName evidence="5">eIF3d</shortName>
    </recommendedName>
    <alternativeName>
        <fullName evidence="5">Eukaryotic translation initiation factor 3 subunit 7</fullName>
    </alternativeName>
    <alternativeName>
        <fullName evidence="5">eIF-3-zeta</fullName>
    </alternativeName>
</protein>
<name>A0A6P4AT81_ZIZJJ</name>
<dbReference type="GO" id="GO:0098808">
    <property type="term" value="F:mRNA cap binding"/>
    <property type="evidence" value="ECO:0007669"/>
    <property type="project" value="UniProtKB-UniRule"/>
</dbReference>
<comment type="function">
    <text evidence="5">mRNA cap-binding component of the eukaryotic translation initiation factor 3 (eIF-3) complex, which is involved in protein synthesis of a specialized repertoire of mRNAs and, together with other initiation factors, stimulates binding of mRNA and methionyl-tRNAi to the 40S ribosome. The eIF-3 complex specifically targets and initiates translation of a subset of mRNAs involved in cell proliferation. In the eIF-3 complex, eif3d specifically recognizes and binds the 7-methylguanosine cap of a subset of mRNAs.</text>
</comment>
<evidence type="ECO:0000256" key="3">
    <source>
        <dbReference type="ARBA" id="ARBA00022884"/>
    </source>
</evidence>
<dbReference type="RefSeq" id="XP_015889248.1">
    <property type="nucleotide sequence ID" value="XM_016033762.4"/>
</dbReference>
<dbReference type="InterPro" id="IPR007783">
    <property type="entry name" value="eIF3d"/>
</dbReference>
<evidence type="ECO:0000256" key="4">
    <source>
        <dbReference type="ARBA" id="ARBA00022917"/>
    </source>
</evidence>
<dbReference type="GO" id="GO:0016282">
    <property type="term" value="C:eukaryotic 43S preinitiation complex"/>
    <property type="evidence" value="ECO:0007669"/>
    <property type="project" value="UniProtKB-UniRule"/>
</dbReference>
<reference evidence="7" key="1">
    <citation type="submission" date="2025-05" db="UniProtKB">
        <authorList>
            <consortium name="RefSeq"/>
        </authorList>
    </citation>
    <scope>NUCLEOTIDE SEQUENCE [LARGE SCALE GENOMIC DNA]</scope>
</reference>